<feature type="transmembrane region" description="Helical" evidence="1">
    <location>
        <begin position="165"/>
        <end position="185"/>
    </location>
</feature>
<dbReference type="EMBL" id="CP080333">
    <property type="protein sequence ID" value="QYL14697.1"/>
    <property type="molecule type" value="Genomic_DNA"/>
</dbReference>
<dbReference type="Proteomes" id="UP000825367">
    <property type="component" value="Chromosome"/>
</dbReference>
<keyword evidence="1" id="KW-0812">Transmembrane</keyword>
<organism evidence="2 3">
    <name type="scientific">Mycolicibacterium pallens</name>
    <dbReference type="NCBI Taxonomy" id="370524"/>
    <lineage>
        <taxon>Bacteria</taxon>
        <taxon>Bacillati</taxon>
        <taxon>Actinomycetota</taxon>
        <taxon>Actinomycetes</taxon>
        <taxon>Mycobacteriales</taxon>
        <taxon>Mycobacteriaceae</taxon>
        <taxon>Mycolicibacterium</taxon>
    </lineage>
</organism>
<evidence type="ECO:0000256" key="1">
    <source>
        <dbReference type="SAM" id="Phobius"/>
    </source>
</evidence>
<accession>A0ABX8VB27</accession>
<keyword evidence="1" id="KW-0472">Membrane</keyword>
<dbReference type="RefSeq" id="WP_217353530.1">
    <property type="nucleotide sequence ID" value="NZ_BAAAVX010000038.1"/>
</dbReference>
<keyword evidence="3" id="KW-1185">Reference proteome</keyword>
<evidence type="ECO:0000313" key="3">
    <source>
        <dbReference type="Proteomes" id="UP000825367"/>
    </source>
</evidence>
<proteinExistence type="predicted"/>
<evidence type="ECO:0008006" key="4">
    <source>
        <dbReference type="Google" id="ProtNLM"/>
    </source>
</evidence>
<reference evidence="2 3" key="1">
    <citation type="submission" date="2021-07" db="EMBL/GenBank/DDBJ databases">
        <title>Whole genome sequencing of non-tuberculosis mycobacteria type-strains.</title>
        <authorList>
            <person name="Igarashi Y."/>
            <person name="Osugi A."/>
            <person name="Mitarai S."/>
        </authorList>
    </citation>
    <scope>NUCLEOTIDE SEQUENCE [LARGE SCALE GENOMIC DNA]</scope>
    <source>
        <strain evidence="2 3">JCM 16370</strain>
    </source>
</reference>
<feature type="transmembrane region" description="Helical" evidence="1">
    <location>
        <begin position="51"/>
        <end position="76"/>
    </location>
</feature>
<name>A0ABX8VB27_9MYCO</name>
<evidence type="ECO:0000313" key="2">
    <source>
        <dbReference type="EMBL" id="QYL14697.1"/>
    </source>
</evidence>
<dbReference type="PANTHER" id="PTHR42305">
    <property type="entry name" value="MEMBRANE PROTEIN RV1733C-RELATED"/>
    <property type="match status" value="1"/>
</dbReference>
<protein>
    <recommendedName>
        <fullName evidence="4">Transmembrane protein</fullName>
    </recommendedName>
</protein>
<dbReference type="PANTHER" id="PTHR42305:SF1">
    <property type="entry name" value="MEMBRANE PROTEIN RV1733C-RELATED"/>
    <property type="match status" value="1"/>
</dbReference>
<sequence>MAAPRPHDRPISIQTTPDDVLETFTMRLPRWSVFELVSRNPLVRGTDRIEALVLTLAIVLSLLAVPLTGAVGTAVYDSRRDVYAQQAHTRHITTATITDDTAAQYISRTGDATMQARWSAFGSEHRGAVTAPNASKSGDHIAIWVDVTGALADKPTPTSRAALDAVTAAVALWAGVAAAAAILLAGTRAVCNRIRAIGWRHGIDTLVRPGGPSGQP</sequence>
<keyword evidence="1" id="KW-1133">Transmembrane helix</keyword>
<dbReference type="InterPro" id="IPR039708">
    <property type="entry name" value="MT1774/Rv1733c-like"/>
</dbReference>
<gene>
    <name evidence="2" type="ORF">K0O64_15970</name>
</gene>